<organism evidence="2 3">
    <name type="scientific">Halobaculum saliterrae</name>
    <dbReference type="NCBI Taxonomy" id="2073113"/>
    <lineage>
        <taxon>Archaea</taxon>
        <taxon>Methanobacteriati</taxon>
        <taxon>Methanobacteriota</taxon>
        <taxon>Stenosarchaea group</taxon>
        <taxon>Halobacteria</taxon>
        <taxon>Halobacteriales</taxon>
        <taxon>Haloferacaceae</taxon>
        <taxon>Halobaculum</taxon>
    </lineage>
</organism>
<dbReference type="AlphaFoldDB" id="A0A6B0T1R2"/>
<keyword evidence="3" id="KW-1185">Reference proteome</keyword>
<accession>A0A6B0T1R2</accession>
<dbReference type="Pfam" id="PF13474">
    <property type="entry name" value="SnoaL_3"/>
    <property type="match status" value="1"/>
</dbReference>
<evidence type="ECO:0000313" key="3">
    <source>
        <dbReference type="Proteomes" id="UP000437065"/>
    </source>
</evidence>
<evidence type="ECO:0000259" key="1">
    <source>
        <dbReference type="Pfam" id="PF13474"/>
    </source>
</evidence>
<feature type="domain" description="SnoaL-like" evidence="1">
    <location>
        <begin position="5"/>
        <end position="120"/>
    </location>
</feature>
<dbReference type="RefSeq" id="WP_159669565.1">
    <property type="nucleotide sequence ID" value="NZ_WUUS01000010.1"/>
</dbReference>
<dbReference type="InterPro" id="IPR037401">
    <property type="entry name" value="SnoaL-like"/>
</dbReference>
<dbReference type="InterPro" id="IPR032710">
    <property type="entry name" value="NTF2-like_dom_sf"/>
</dbReference>
<evidence type="ECO:0000313" key="2">
    <source>
        <dbReference type="EMBL" id="MXR42723.1"/>
    </source>
</evidence>
<dbReference type="SUPFAM" id="SSF54427">
    <property type="entry name" value="NTF2-like"/>
    <property type="match status" value="1"/>
</dbReference>
<proteinExistence type="predicted"/>
<dbReference type="EMBL" id="WUUS01000010">
    <property type="protein sequence ID" value="MXR42723.1"/>
    <property type="molecule type" value="Genomic_DNA"/>
</dbReference>
<gene>
    <name evidence="2" type="ORF">GRX01_15420</name>
</gene>
<sequence length="130" mass="14188">MTPEETVRAYYDALRAGEALAPFFVESPATVKVGISERLVGYAEIANALREQTRTTEDWSVQSHDLQVVERDGAAAVADAVSLSWYDAEAFAERSFETRWSGTLLPGEDGWAFAGMHVSVGTDLDSGIDR</sequence>
<dbReference type="Proteomes" id="UP000437065">
    <property type="component" value="Unassembled WGS sequence"/>
</dbReference>
<reference evidence="2 3" key="1">
    <citation type="submission" date="2019-12" db="EMBL/GenBank/DDBJ databases">
        <title>Isolation and characterization of three novel carbon monoxide-oxidizing members of Halobacteria from salione crusts and soils.</title>
        <authorList>
            <person name="Myers M.R."/>
            <person name="King G.M."/>
        </authorList>
    </citation>
    <scope>NUCLEOTIDE SEQUENCE [LARGE SCALE GENOMIC DNA]</scope>
    <source>
        <strain evidence="2 3">WSA2</strain>
    </source>
</reference>
<dbReference type="OrthoDB" id="224281at2157"/>
<dbReference type="Gene3D" id="3.10.450.50">
    <property type="match status" value="1"/>
</dbReference>
<comment type="caution">
    <text evidence="2">The sequence shown here is derived from an EMBL/GenBank/DDBJ whole genome shotgun (WGS) entry which is preliminary data.</text>
</comment>
<name>A0A6B0T1R2_9EURY</name>
<protein>
    <submittedName>
        <fullName evidence="2">DUF3225 domain-containing protein</fullName>
    </submittedName>
</protein>